<sequence length="159" mass="17584">MEYSDLADVLRIQSVCYTELVPESESSFVAKLRASPATCFVASRGGEVVGYLFSIPWHFSTPPRLDMQVCELPESPDCLYLHDLAIAPVARGSGVGQALVAAFLETFERLKVERASLIAVQGSMPYWRQYGFQAVEACDSIRTKLASYGSDVEYMTLLK</sequence>
<accession>A0ABV7AW61</accession>
<keyword evidence="2" id="KW-0012">Acyltransferase</keyword>
<dbReference type="EMBL" id="JBHRSJ010000029">
    <property type="protein sequence ID" value="MFC2973293.1"/>
    <property type="molecule type" value="Genomic_DNA"/>
</dbReference>
<organism evidence="2 3">
    <name type="scientific">Azotobacter bryophylli</name>
    <dbReference type="NCBI Taxonomy" id="1986537"/>
    <lineage>
        <taxon>Bacteria</taxon>
        <taxon>Pseudomonadati</taxon>
        <taxon>Pseudomonadota</taxon>
        <taxon>Gammaproteobacteria</taxon>
        <taxon>Pseudomonadales</taxon>
        <taxon>Pseudomonadaceae</taxon>
        <taxon>Azotobacter</taxon>
    </lineage>
</organism>
<dbReference type="SUPFAM" id="SSF55729">
    <property type="entry name" value="Acyl-CoA N-acyltransferases (Nat)"/>
    <property type="match status" value="1"/>
</dbReference>
<comment type="caution">
    <text evidence="2">The sequence shown here is derived from an EMBL/GenBank/DDBJ whole genome shotgun (WGS) entry which is preliminary data.</text>
</comment>
<dbReference type="PROSITE" id="PS51186">
    <property type="entry name" value="GNAT"/>
    <property type="match status" value="1"/>
</dbReference>
<dbReference type="InterPro" id="IPR016181">
    <property type="entry name" value="Acyl_CoA_acyltransferase"/>
</dbReference>
<evidence type="ECO:0000313" key="2">
    <source>
        <dbReference type="EMBL" id="MFC2973293.1"/>
    </source>
</evidence>
<protein>
    <submittedName>
        <fullName evidence="2">GNAT family N-acetyltransferase</fullName>
        <ecNumber evidence="2">2.3.-.-</ecNumber>
    </submittedName>
</protein>
<keyword evidence="3" id="KW-1185">Reference proteome</keyword>
<dbReference type="EC" id="2.3.-.-" evidence="2"/>
<feature type="domain" description="N-acetyltransferase" evidence="1">
    <location>
        <begin position="1"/>
        <end position="159"/>
    </location>
</feature>
<dbReference type="Proteomes" id="UP001595457">
    <property type="component" value="Unassembled WGS sequence"/>
</dbReference>
<name>A0ABV7AW61_9GAMM</name>
<dbReference type="Gene3D" id="3.40.630.30">
    <property type="match status" value="1"/>
</dbReference>
<gene>
    <name evidence="2" type="ORF">ACFOJE_13875</name>
</gene>
<dbReference type="GO" id="GO:0016746">
    <property type="term" value="F:acyltransferase activity"/>
    <property type="evidence" value="ECO:0007669"/>
    <property type="project" value="UniProtKB-KW"/>
</dbReference>
<dbReference type="InterPro" id="IPR000182">
    <property type="entry name" value="GNAT_dom"/>
</dbReference>
<dbReference type="CDD" id="cd04301">
    <property type="entry name" value="NAT_SF"/>
    <property type="match status" value="1"/>
</dbReference>
<evidence type="ECO:0000259" key="1">
    <source>
        <dbReference type="PROSITE" id="PS51186"/>
    </source>
</evidence>
<keyword evidence="2" id="KW-0808">Transferase</keyword>
<dbReference type="Pfam" id="PF00583">
    <property type="entry name" value="Acetyltransf_1"/>
    <property type="match status" value="1"/>
</dbReference>
<evidence type="ECO:0000313" key="3">
    <source>
        <dbReference type="Proteomes" id="UP001595457"/>
    </source>
</evidence>
<proteinExistence type="predicted"/>
<dbReference type="RefSeq" id="WP_377814977.1">
    <property type="nucleotide sequence ID" value="NZ_JBHRSJ010000029.1"/>
</dbReference>
<reference evidence="3" key="1">
    <citation type="journal article" date="2019" name="Int. J. Syst. Evol. Microbiol.">
        <title>The Global Catalogue of Microorganisms (GCM) 10K type strain sequencing project: providing services to taxonomists for standard genome sequencing and annotation.</title>
        <authorList>
            <consortium name="The Broad Institute Genomics Platform"/>
            <consortium name="The Broad Institute Genome Sequencing Center for Infectious Disease"/>
            <person name="Wu L."/>
            <person name="Ma J."/>
        </authorList>
    </citation>
    <scope>NUCLEOTIDE SEQUENCE [LARGE SCALE GENOMIC DNA]</scope>
    <source>
        <strain evidence="3">KCTC 62195</strain>
    </source>
</reference>